<dbReference type="Gene3D" id="3.40.50.300">
    <property type="entry name" value="P-loop containing nucleotide triphosphate hydrolases"/>
    <property type="match status" value="1"/>
</dbReference>
<gene>
    <name evidence="2" type="ORF">PLEOSDRAFT_1014870</name>
</gene>
<dbReference type="Pfam" id="PF01926">
    <property type="entry name" value="MMR_HSR1"/>
    <property type="match status" value="1"/>
</dbReference>
<feature type="non-terminal residue" evidence="2">
    <location>
        <position position="1"/>
    </location>
</feature>
<feature type="non-terminal residue" evidence="2">
    <location>
        <position position="153"/>
    </location>
</feature>
<evidence type="ECO:0000313" key="3">
    <source>
        <dbReference type="Proteomes" id="UP000027073"/>
    </source>
</evidence>
<sequence>LMGPQGAGKTTFINVAAGSNTVVVGHALNSCSKEVQAFEIDYQGQRVVLADTPGFDDTNMSDTEVLNIIANWLKTTYRNKVKLTGIIYMHRISDNRMAGTPMRNLKLFAKLCGTVAAEGVVMTTTMWDIVEAETGRAREKELRDDYWKGILDY</sequence>
<dbReference type="HOGENOM" id="CLU_018003_0_1_1"/>
<reference evidence="3" key="1">
    <citation type="journal article" date="2014" name="Proc. Natl. Acad. Sci. U.S.A.">
        <title>Extensive sampling of basidiomycete genomes demonstrates inadequacy of the white-rot/brown-rot paradigm for wood decay fungi.</title>
        <authorList>
            <person name="Riley R."/>
            <person name="Salamov A.A."/>
            <person name="Brown D.W."/>
            <person name="Nagy L.G."/>
            <person name="Floudas D."/>
            <person name="Held B.W."/>
            <person name="Levasseur A."/>
            <person name="Lombard V."/>
            <person name="Morin E."/>
            <person name="Otillar R."/>
            <person name="Lindquist E.A."/>
            <person name="Sun H."/>
            <person name="LaButti K.M."/>
            <person name="Schmutz J."/>
            <person name="Jabbour D."/>
            <person name="Luo H."/>
            <person name="Baker S.E."/>
            <person name="Pisabarro A.G."/>
            <person name="Walton J.D."/>
            <person name="Blanchette R.A."/>
            <person name="Henrissat B."/>
            <person name="Martin F."/>
            <person name="Cullen D."/>
            <person name="Hibbett D.S."/>
            <person name="Grigoriev I.V."/>
        </authorList>
    </citation>
    <scope>NUCLEOTIDE SEQUENCE [LARGE SCALE GENOMIC DNA]</scope>
    <source>
        <strain evidence="3">PC15</strain>
    </source>
</reference>
<dbReference type="EMBL" id="KL198014">
    <property type="protein sequence ID" value="KDQ22972.1"/>
    <property type="molecule type" value="Genomic_DNA"/>
</dbReference>
<dbReference type="InterPro" id="IPR006073">
    <property type="entry name" value="GTP-bd"/>
</dbReference>
<accession>A0A067NFT0</accession>
<protein>
    <recommendedName>
        <fullName evidence="1">G domain-containing protein</fullName>
    </recommendedName>
</protein>
<dbReference type="InParanoid" id="A0A067NFT0"/>
<evidence type="ECO:0000313" key="2">
    <source>
        <dbReference type="EMBL" id="KDQ22972.1"/>
    </source>
</evidence>
<organism evidence="2 3">
    <name type="scientific">Pleurotus ostreatus (strain PC15)</name>
    <name type="common">Oyster mushroom</name>
    <dbReference type="NCBI Taxonomy" id="1137138"/>
    <lineage>
        <taxon>Eukaryota</taxon>
        <taxon>Fungi</taxon>
        <taxon>Dikarya</taxon>
        <taxon>Basidiomycota</taxon>
        <taxon>Agaricomycotina</taxon>
        <taxon>Agaricomycetes</taxon>
        <taxon>Agaricomycetidae</taxon>
        <taxon>Agaricales</taxon>
        <taxon>Pleurotineae</taxon>
        <taxon>Pleurotaceae</taxon>
        <taxon>Pleurotus</taxon>
    </lineage>
</organism>
<name>A0A067NFT0_PLEO1</name>
<feature type="domain" description="G" evidence="1">
    <location>
        <begin position="1"/>
        <end position="63"/>
    </location>
</feature>
<dbReference type="VEuPathDB" id="FungiDB:PLEOSDRAFT_1014870"/>
<evidence type="ECO:0000259" key="1">
    <source>
        <dbReference type="Pfam" id="PF01926"/>
    </source>
</evidence>
<dbReference type="GO" id="GO:0005525">
    <property type="term" value="F:GTP binding"/>
    <property type="evidence" value="ECO:0007669"/>
    <property type="project" value="InterPro"/>
</dbReference>
<dbReference type="SUPFAM" id="SSF52540">
    <property type="entry name" value="P-loop containing nucleoside triphosphate hydrolases"/>
    <property type="match status" value="1"/>
</dbReference>
<dbReference type="InterPro" id="IPR027417">
    <property type="entry name" value="P-loop_NTPase"/>
</dbReference>
<dbReference type="Proteomes" id="UP000027073">
    <property type="component" value="Unassembled WGS sequence"/>
</dbReference>
<dbReference type="STRING" id="1137138.A0A067NFT0"/>
<dbReference type="OrthoDB" id="8954335at2759"/>
<proteinExistence type="predicted"/>
<dbReference type="AlphaFoldDB" id="A0A067NFT0"/>